<dbReference type="SUPFAM" id="SSF103473">
    <property type="entry name" value="MFS general substrate transporter"/>
    <property type="match status" value="1"/>
</dbReference>
<proteinExistence type="predicted"/>
<feature type="transmembrane region" description="Helical" evidence="8">
    <location>
        <begin position="301"/>
        <end position="321"/>
    </location>
</feature>
<evidence type="ECO:0000256" key="5">
    <source>
        <dbReference type="ARBA" id="ARBA00023136"/>
    </source>
</evidence>
<keyword evidence="4 8" id="KW-1133">Transmembrane helix</keyword>
<feature type="transmembrane region" description="Helical" evidence="8">
    <location>
        <begin position="63"/>
        <end position="83"/>
    </location>
</feature>
<dbReference type="PANTHER" id="PTHR23502">
    <property type="entry name" value="MAJOR FACILITATOR SUPERFAMILY"/>
    <property type="match status" value="1"/>
</dbReference>
<evidence type="ECO:0000256" key="6">
    <source>
        <dbReference type="ARBA" id="ARBA00023180"/>
    </source>
</evidence>
<dbReference type="AlphaFoldDB" id="M5FVL4"/>
<evidence type="ECO:0000313" key="11">
    <source>
        <dbReference type="Proteomes" id="UP000030653"/>
    </source>
</evidence>
<dbReference type="EMBL" id="JH795869">
    <property type="protein sequence ID" value="EJT99649.1"/>
    <property type="molecule type" value="Genomic_DNA"/>
</dbReference>
<feature type="transmembrane region" description="Helical" evidence="8">
    <location>
        <begin position="341"/>
        <end position="362"/>
    </location>
</feature>
<evidence type="ECO:0000256" key="3">
    <source>
        <dbReference type="ARBA" id="ARBA00022692"/>
    </source>
</evidence>
<feature type="compositionally biased region" description="Pro residues" evidence="7">
    <location>
        <begin position="1"/>
        <end position="10"/>
    </location>
</feature>
<dbReference type="STRING" id="1858805.M5FVL4"/>
<feature type="transmembrane region" description="Helical" evidence="8">
    <location>
        <begin position="481"/>
        <end position="503"/>
    </location>
</feature>
<keyword evidence="11" id="KW-1185">Reference proteome</keyword>
<feature type="domain" description="Major facilitator superfamily (MFS) profile" evidence="9">
    <location>
        <begin position="65"/>
        <end position="506"/>
    </location>
</feature>
<accession>M5FVL4</accession>
<dbReference type="GO" id="GO:0015137">
    <property type="term" value="F:citrate transmembrane transporter activity"/>
    <property type="evidence" value="ECO:0007669"/>
    <property type="project" value="UniProtKB-ARBA"/>
</dbReference>
<dbReference type="FunFam" id="1.20.1250.20:FF:000172">
    <property type="entry name" value="MFS multidrug resistance transporter"/>
    <property type="match status" value="1"/>
</dbReference>
<evidence type="ECO:0000259" key="9">
    <source>
        <dbReference type="PROSITE" id="PS50850"/>
    </source>
</evidence>
<dbReference type="GO" id="GO:0140115">
    <property type="term" value="P:export across plasma membrane"/>
    <property type="evidence" value="ECO:0007669"/>
    <property type="project" value="UniProtKB-ARBA"/>
</dbReference>
<feature type="transmembrane region" description="Helical" evidence="8">
    <location>
        <begin position="394"/>
        <end position="410"/>
    </location>
</feature>
<dbReference type="InterPro" id="IPR036259">
    <property type="entry name" value="MFS_trans_sf"/>
</dbReference>
<gene>
    <name evidence="10" type="ORF">DACRYDRAFT_109754</name>
</gene>
<keyword evidence="3 8" id="KW-0812">Transmembrane</keyword>
<evidence type="ECO:0000256" key="8">
    <source>
        <dbReference type="SAM" id="Phobius"/>
    </source>
</evidence>
<evidence type="ECO:0000256" key="4">
    <source>
        <dbReference type="ARBA" id="ARBA00022989"/>
    </source>
</evidence>
<name>M5FVL4_DACPD</name>
<dbReference type="PANTHER" id="PTHR23502:SF51">
    <property type="entry name" value="QUINIDINE RESISTANCE PROTEIN 1-RELATED"/>
    <property type="match status" value="1"/>
</dbReference>
<evidence type="ECO:0000256" key="7">
    <source>
        <dbReference type="SAM" id="MobiDB-lite"/>
    </source>
</evidence>
<dbReference type="GeneID" id="63683998"/>
<evidence type="ECO:0000256" key="1">
    <source>
        <dbReference type="ARBA" id="ARBA00004141"/>
    </source>
</evidence>
<feature type="transmembrane region" description="Helical" evidence="8">
    <location>
        <begin position="156"/>
        <end position="181"/>
    </location>
</feature>
<reference evidence="10 11" key="1">
    <citation type="journal article" date="2012" name="Science">
        <title>The Paleozoic origin of enzymatic lignin decomposition reconstructed from 31 fungal genomes.</title>
        <authorList>
            <person name="Floudas D."/>
            <person name="Binder M."/>
            <person name="Riley R."/>
            <person name="Barry K."/>
            <person name="Blanchette R.A."/>
            <person name="Henrissat B."/>
            <person name="Martinez A.T."/>
            <person name="Otillar R."/>
            <person name="Spatafora J.W."/>
            <person name="Yadav J.S."/>
            <person name="Aerts A."/>
            <person name="Benoit I."/>
            <person name="Boyd A."/>
            <person name="Carlson A."/>
            <person name="Copeland A."/>
            <person name="Coutinho P.M."/>
            <person name="de Vries R.P."/>
            <person name="Ferreira P."/>
            <person name="Findley K."/>
            <person name="Foster B."/>
            <person name="Gaskell J."/>
            <person name="Glotzer D."/>
            <person name="Gorecki P."/>
            <person name="Heitman J."/>
            <person name="Hesse C."/>
            <person name="Hori C."/>
            <person name="Igarashi K."/>
            <person name="Jurgens J.A."/>
            <person name="Kallen N."/>
            <person name="Kersten P."/>
            <person name="Kohler A."/>
            <person name="Kuees U."/>
            <person name="Kumar T.K.A."/>
            <person name="Kuo A."/>
            <person name="LaButti K."/>
            <person name="Larrondo L.F."/>
            <person name="Lindquist E."/>
            <person name="Ling A."/>
            <person name="Lombard V."/>
            <person name="Lucas S."/>
            <person name="Lundell T."/>
            <person name="Martin R."/>
            <person name="McLaughlin D.J."/>
            <person name="Morgenstern I."/>
            <person name="Morin E."/>
            <person name="Murat C."/>
            <person name="Nagy L.G."/>
            <person name="Nolan M."/>
            <person name="Ohm R.A."/>
            <person name="Patyshakuliyeva A."/>
            <person name="Rokas A."/>
            <person name="Ruiz-Duenas F.J."/>
            <person name="Sabat G."/>
            <person name="Salamov A."/>
            <person name="Samejima M."/>
            <person name="Schmutz J."/>
            <person name="Slot J.C."/>
            <person name="St John F."/>
            <person name="Stenlid J."/>
            <person name="Sun H."/>
            <person name="Sun S."/>
            <person name="Syed K."/>
            <person name="Tsang A."/>
            <person name="Wiebenga A."/>
            <person name="Young D."/>
            <person name="Pisabarro A."/>
            <person name="Eastwood D.C."/>
            <person name="Martin F."/>
            <person name="Cullen D."/>
            <person name="Grigoriev I.V."/>
            <person name="Hibbett D.S."/>
        </authorList>
    </citation>
    <scope>NUCLEOTIDE SEQUENCE [LARGE SCALE GENOMIC DNA]</scope>
    <source>
        <strain evidence="10 11">DJM-731 SS1</strain>
    </source>
</reference>
<comment type="subcellular location">
    <subcellularLocation>
        <location evidence="1">Membrane</location>
        <topology evidence="1">Multi-pass membrane protein</topology>
    </subcellularLocation>
</comment>
<feature type="transmembrane region" description="Helical" evidence="8">
    <location>
        <begin position="193"/>
        <end position="217"/>
    </location>
</feature>
<dbReference type="Pfam" id="PF07690">
    <property type="entry name" value="MFS_1"/>
    <property type="match status" value="1"/>
</dbReference>
<dbReference type="Proteomes" id="UP000030653">
    <property type="component" value="Unassembled WGS sequence"/>
</dbReference>
<evidence type="ECO:0000256" key="2">
    <source>
        <dbReference type="ARBA" id="ARBA00022448"/>
    </source>
</evidence>
<dbReference type="Gene3D" id="1.20.1250.20">
    <property type="entry name" value="MFS general substrate transporter like domains"/>
    <property type="match status" value="1"/>
</dbReference>
<dbReference type="GO" id="GO:0005886">
    <property type="term" value="C:plasma membrane"/>
    <property type="evidence" value="ECO:0007669"/>
    <property type="project" value="TreeGrafter"/>
</dbReference>
<feature type="region of interest" description="Disordered" evidence="7">
    <location>
        <begin position="1"/>
        <end position="22"/>
    </location>
</feature>
<dbReference type="PROSITE" id="PS50850">
    <property type="entry name" value="MFS"/>
    <property type="match status" value="1"/>
</dbReference>
<dbReference type="RefSeq" id="XP_040626547.1">
    <property type="nucleotide sequence ID" value="XM_040768936.1"/>
</dbReference>
<protein>
    <submittedName>
        <fullName evidence="10">MFS general substrate transporter</fullName>
    </submittedName>
</protein>
<organism evidence="10 11">
    <name type="scientific">Dacryopinax primogenitus (strain DJM 731)</name>
    <name type="common">Brown rot fungus</name>
    <dbReference type="NCBI Taxonomy" id="1858805"/>
    <lineage>
        <taxon>Eukaryota</taxon>
        <taxon>Fungi</taxon>
        <taxon>Dikarya</taxon>
        <taxon>Basidiomycota</taxon>
        <taxon>Agaricomycotina</taxon>
        <taxon>Dacrymycetes</taxon>
        <taxon>Dacrymycetales</taxon>
        <taxon>Dacrymycetaceae</taxon>
        <taxon>Dacryopinax</taxon>
    </lineage>
</organism>
<keyword evidence="6" id="KW-0325">Glycoprotein</keyword>
<feature type="transmembrane region" description="Helical" evidence="8">
    <location>
        <begin position="457"/>
        <end position="475"/>
    </location>
</feature>
<dbReference type="InterPro" id="IPR020846">
    <property type="entry name" value="MFS_dom"/>
</dbReference>
<keyword evidence="5 8" id="KW-0472">Membrane</keyword>
<dbReference type="OrthoDB" id="440553at2759"/>
<evidence type="ECO:0000313" key="10">
    <source>
        <dbReference type="EMBL" id="EJT99649.1"/>
    </source>
</evidence>
<feature type="transmembrane region" description="Helical" evidence="8">
    <location>
        <begin position="103"/>
        <end position="121"/>
    </location>
</feature>
<feature type="transmembrane region" description="Helical" evidence="8">
    <location>
        <begin position="223"/>
        <end position="243"/>
    </location>
</feature>
<sequence>MVHIRPPSPLSPGDTAIPTEDGLLAAAREMREEEEAETPAEKAEEEMIERERPYSIFRPWEKWFIVFMTSMAGIFSPLSANIYFPSIPVLAEAFSVPIESINITVTVYMILQGISPIIWGSLADSAICGRRPVYLMCLFLFCVTCVGLAVTPTSMYWLLLLMRCLQAAGCASVIALGAGTIMDIASRAERGTYLGVSALGPMIGPAIGPVAGGLLAGELGWRWVFWFMCIACGFVLVLEFIFLPETLRAIVGDGSIAPPRMNRPLIPILGRGRKNMPLTTSKREAARSNTPLDTLRLLKNLDLAIILATTAIPYSVFYAIITSTSPIFLNVFPWLSEVDLGLCFLANGIGSLCGSITSGRILDWDWARVKRHAKEKGVSEYEYVEHARLRTSPVYWLMFVVFTIAYGWTASFHVHIAVLLIFQFFAGWALSGIFTSNQTLMMDLFPGRGASVTACNNLVRCLTGSVIVSVVDFSITNLGAGWTFTILGLATAVTAWPLTLIEWKYGKGWRKLREERMAKGGHD</sequence>
<dbReference type="FunFam" id="1.20.1720.10:FF:000009">
    <property type="entry name" value="MFS multidrug transporter"/>
    <property type="match status" value="1"/>
</dbReference>
<feature type="transmembrane region" description="Helical" evidence="8">
    <location>
        <begin position="416"/>
        <end position="436"/>
    </location>
</feature>
<dbReference type="HOGENOM" id="CLU_008455_8_4_1"/>
<dbReference type="InterPro" id="IPR011701">
    <property type="entry name" value="MFS"/>
</dbReference>
<keyword evidence="2" id="KW-0813">Transport</keyword>
<feature type="transmembrane region" description="Helical" evidence="8">
    <location>
        <begin position="133"/>
        <end position="150"/>
    </location>
</feature>
<dbReference type="OMA" id="WRYQVEK"/>